<evidence type="ECO:0000256" key="1">
    <source>
        <dbReference type="SAM" id="SignalP"/>
    </source>
</evidence>
<feature type="chain" id="PRO_5030521157" evidence="1">
    <location>
        <begin position="21"/>
        <end position="240"/>
    </location>
</feature>
<proteinExistence type="predicted"/>
<organism evidence="2">
    <name type="scientific">Proboscia inermis</name>
    <dbReference type="NCBI Taxonomy" id="420281"/>
    <lineage>
        <taxon>Eukaryota</taxon>
        <taxon>Sar</taxon>
        <taxon>Stramenopiles</taxon>
        <taxon>Ochrophyta</taxon>
        <taxon>Bacillariophyta</taxon>
        <taxon>Coscinodiscophyceae</taxon>
        <taxon>Rhizosoleniophycidae</taxon>
        <taxon>Rhizosoleniales</taxon>
        <taxon>Rhizosoleniaceae</taxon>
        <taxon>Proboscia</taxon>
    </lineage>
</organism>
<feature type="signal peptide" evidence="1">
    <location>
        <begin position="1"/>
        <end position="20"/>
    </location>
</feature>
<accession>A0A7S0GH55</accession>
<name>A0A7S0GH55_9STRA</name>
<reference evidence="2" key="1">
    <citation type="submission" date="2021-01" db="EMBL/GenBank/DDBJ databases">
        <authorList>
            <person name="Corre E."/>
            <person name="Pelletier E."/>
            <person name="Niang G."/>
            <person name="Scheremetjew M."/>
            <person name="Finn R."/>
            <person name="Kale V."/>
            <person name="Holt S."/>
            <person name="Cochrane G."/>
            <person name="Meng A."/>
            <person name="Brown T."/>
            <person name="Cohen L."/>
        </authorList>
    </citation>
    <scope>NUCLEOTIDE SEQUENCE</scope>
    <source>
        <strain evidence="2">CCAP1064/1</strain>
    </source>
</reference>
<sequence>MMTFSLFLLLTLSYMDTSHAEEGELHPCACEAEEFGFKIDCNDEGTMLAAMTVLKTKSCATDCSSDECEKNYLIVQSHHDHCRESSIPEEIEDGFHDYDETCVACKISRPITEGAPECPTPNCSDKGGDESYTKLLDGGCQNDCSSDLCRDNYFMLVAVHDYCEHDTLTRASEEGLHDMEDPCEKLYVCNAADGGKDQLVCDDHSDHDHDGHDDHDDKSTAATATTTGAIALFGTIMSMV</sequence>
<keyword evidence="1" id="KW-0732">Signal</keyword>
<dbReference type="EMBL" id="HBEL01029233">
    <property type="protein sequence ID" value="CAD8417439.1"/>
    <property type="molecule type" value="Transcribed_RNA"/>
</dbReference>
<gene>
    <name evidence="2" type="ORF">PINE0816_LOCUS13574</name>
</gene>
<evidence type="ECO:0000313" key="2">
    <source>
        <dbReference type="EMBL" id="CAD8417439.1"/>
    </source>
</evidence>
<protein>
    <submittedName>
        <fullName evidence="2">Uncharacterized protein</fullName>
    </submittedName>
</protein>
<dbReference type="AlphaFoldDB" id="A0A7S0GH55"/>